<dbReference type="SMART" id="SM00046">
    <property type="entry name" value="DAGKc"/>
    <property type="match status" value="1"/>
</dbReference>
<evidence type="ECO:0000313" key="13">
    <source>
        <dbReference type="EMBL" id="PQJ10361.1"/>
    </source>
</evidence>
<evidence type="ECO:0000256" key="4">
    <source>
        <dbReference type="ARBA" id="ARBA00022723"/>
    </source>
</evidence>
<dbReference type="Gene3D" id="3.40.50.10330">
    <property type="entry name" value="Probable inorganic polyphosphate/atp-NAD kinase, domain 1"/>
    <property type="match status" value="1"/>
</dbReference>
<dbReference type="GO" id="GO:0046872">
    <property type="term" value="F:metal ion binding"/>
    <property type="evidence" value="ECO:0007669"/>
    <property type="project" value="UniProtKB-KW"/>
</dbReference>
<comment type="caution">
    <text evidence="13">The sequence shown here is derived from an EMBL/GenBank/DDBJ whole genome shotgun (WGS) entry which is preliminary data.</text>
</comment>
<dbReference type="Pfam" id="PF00781">
    <property type="entry name" value="DAGK_cat"/>
    <property type="match status" value="1"/>
</dbReference>
<keyword evidence="4" id="KW-0479">Metal-binding</keyword>
<keyword evidence="6 13" id="KW-0418">Kinase</keyword>
<dbReference type="InterPro" id="IPR045540">
    <property type="entry name" value="YegS/DAGK_C"/>
</dbReference>
<keyword evidence="8" id="KW-0460">Magnesium</keyword>
<dbReference type="InterPro" id="IPR017438">
    <property type="entry name" value="ATP-NAD_kinase_N"/>
</dbReference>
<name>A0A2S7SUR6_9BACT</name>
<keyword evidence="3" id="KW-0808">Transferase</keyword>
<dbReference type="OrthoDB" id="9786026at2"/>
<evidence type="ECO:0000259" key="12">
    <source>
        <dbReference type="PROSITE" id="PS50146"/>
    </source>
</evidence>
<evidence type="ECO:0000256" key="2">
    <source>
        <dbReference type="ARBA" id="ARBA00022516"/>
    </source>
</evidence>
<dbReference type="Pfam" id="PF19279">
    <property type="entry name" value="YegS_C"/>
    <property type="match status" value="1"/>
</dbReference>
<dbReference type="InterPro" id="IPR050187">
    <property type="entry name" value="Lipid_Phosphate_FormReg"/>
</dbReference>
<evidence type="ECO:0000256" key="5">
    <source>
        <dbReference type="ARBA" id="ARBA00022741"/>
    </source>
</evidence>
<keyword evidence="14" id="KW-1185">Reference proteome</keyword>
<evidence type="ECO:0000256" key="10">
    <source>
        <dbReference type="ARBA" id="ARBA00023209"/>
    </source>
</evidence>
<dbReference type="InterPro" id="IPR005218">
    <property type="entry name" value="Diacylglycerol/lipid_kinase"/>
</dbReference>
<dbReference type="InterPro" id="IPR001206">
    <property type="entry name" value="Diacylglycerol_kinase_cat_dom"/>
</dbReference>
<dbReference type="RefSeq" id="WP_105039089.1">
    <property type="nucleotide sequence ID" value="NZ_PPSL01000003.1"/>
</dbReference>
<keyword evidence="7" id="KW-0067">ATP-binding</keyword>
<dbReference type="PROSITE" id="PS50146">
    <property type="entry name" value="DAGK"/>
    <property type="match status" value="1"/>
</dbReference>
<protein>
    <submittedName>
        <fullName evidence="13">Diacylglycerol kinase</fullName>
    </submittedName>
</protein>
<dbReference type="GO" id="GO:0005886">
    <property type="term" value="C:plasma membrane"/>
    <property type="evidence" value="ECO:0007669"/>
    <property type="project" value="TreeGrafter"/>
</dbReference>
<accession>A0A2S7SUR6</accession>
<evidence type="ECO:0000256" key="11">
    <source>
        <dbReference type="ARBA" id="ARBA00023264"/>
    </source>
</evidence>
<keyword evidence="5" id="KW-0547">Nucleotide-binding</keyword>
<evidence type="ECO:0000256" key="6">
    <source>
        <dbReference type="ARBA" id="ARBA00022777"/>
    </source>
</evidence>
<dbReference type="EMBL" id="PPSL01000003">
    <property type="protein sequence ID" value="PQJ10361.1"/>
    <property type="molecule type" value="Genomic_DNA"/>
</dbReference>
<dbReference type="Proteomes" id="UP000239872">
    <property type="component" value="Unassembled WGS sequence"/>
</dbReference>
<evidence type="ECO:0000256" key="8">
    <source>
        <dbReference type="ARBA" id="ARBA00022842"/>
    </source>
</evidence>
<dbReference type="GO" id="GO:0005524">
    <property type="term" value="F:ATP binding"/>
    <property type="evidence" value="ECO:0007669"/>
    <property type="project" value="UniProtKB-KW"/>
</dbReference>
<sequence length="294" mass="32384">MTNPPRHITFIINPRAGMEREKEIKAAIKAQLNEFLYTFDIQYTQYAKHGIELAKAAADKGTYAVIAVGGDGSVNDVAQGLLGSKTVLGIIPKGSGNGMARTLKIPLDTFAAVRTINAGRLVGTDVGFANERPFISNAGVAFDALISKKFAKSEKRGFGVYSWLVTKHLWLYKPWQFEITIDGERIDEKAFMIVVANGQQFGYNFRIAPMACYNDGLLDLIVVRKFPKILGGLIALRAMNGTITDSQYVSHKRGKEIIIAHPELKLMQTDGDAHACEHSIRFTVKKEALKVIVP</sequence>
<keyword evidence="11" id="KW-1208">Phospholipid metabolism</keyword>
<dbReference type="GO" id="GO:0016301">
    <property type="term" value="F:kinase activity"/>
    <property type="evidence" value="ECO:0007669"/>
    <property type="project" value="UniProtKB-KW"/>
</dbReference>
<evidence type="ECO:0000256" key="7">
    <source>
        <dbReference type="ARBA" id="ARBA00022840"/>
    </source>
</evidence>
<dbReference type="PANTHER" id="PTHR12358">
    <property type="entry name" value="SPHINGOSINE KINASE"/>
    <property type="match status" value="1"/>
</dbReference>
<feature type="domain" description="DAGKc" evidence="12">
    <location>
        <begin position="3"/>
        <end position="133"/>
    </location>
</feature>
<keyword evidence="9" id="KW-0443">Lipid metabolism</keyword>
<dbReference type="InterPro" id="IPR016064">
    <property type="entry name" value="NAD/diacylglycerol_kinase_sf"/>
</dbReference>
<gene>
    <name evidence="13" type="ORF">CJD36_010310</name>
</gene>
<evidence type="ECO:0000313" key="14">
    <source>
        <dbReference type="Proteomes" id="UP000239872"/>
    </source>
</evidence>
<dbReference type="NCBIfam" id="TIGR00147">
    <property type="entry name" value="YegS/Rv2252/BmrU family lipid kinase"/>
    <property type="match status" value="1"/>
</dbReference>
<keyword evidence="10" id="KW-0594">Phospholipid biosynthesis</keyword>
<dbReference type="Gene3D" id="2.60.200.40">
    <property type="match status" value="1"/>
</dbReference>
<proteinExistence type="predicted"/>
<dbReference type="PANTHER" id="PTHR12358:SF106">
    <property type="entry name" value="LIPID KINASE YEGS"/>
    <property type="match status" value="1"/>
</dbReference>
<organism evidence="13 14">
    <name type="scientific">Flavipsychrobacter stenotrophus</name>
    <dbReference type="NCBI Taxonomy" id="2077091"/>
    <lineage>
        <taxon>Bacteria</taxon>
        <taxon>Pseudomonadati</taxon>
        <taxon>Bacteroidota</taxon>
        <taxon>Chitinophagia</taxon>
        <taxon>Chitinophagales</taxon>
        <taxon>Chitinophagaceae</taxon>
        <taxon>Flavipsychrobacter</taxon>
    </lineage>
</organism>
<comment type="cofactor">
    <cofactor evidence="1">
        <name>Mg(2+)</name>
        <dbReference type="ChEBI" id="CHEBI:18420"/>
    </cofactor>
</comment>
<evidence type="ECO:0000256" key="9">
    <source>
        <dbReference type="ARBA" id="ARBA00023098"/>
    </source>
</evidence>
<evidence type="ECO:0000256" key="1">
    <source>
        <dbReference type="ARBA" id="ARBA00001946"/>
    </source>
</evidence>
<dbReference type="SUPFAM" id="SSF111331">
    <property type="entry name" value="NAD kinase/diacylglycerol kinase-like"/>
    <property type="match status" value="1"/>
</dbReference>
<reference evidence="13 14" key="1">
    <citation type="submission" date="2018-01" db="EMBL/GenBank/DDBJ databases">
        <title>A novel member of the phylum Bacteroidetes isolated from glacier ice.</title>
        <authorList>
            <person name="Liu Q."/>
            <person name="Xin Y.-H."/>
        </authorList>
    </citation>
    <scope>NUCLEOTIDE SEQUENCE [LARGE SCALE GENOMIC DNA]</scope>
    <source>
        <strain evidence="13 14">RB1R16</strain>
    </source>
</reference>
<dbReference type="AlphaFoldDB" id="A0A2S7SUR6"/>
<keyword evidence="2" id="KW-0444">Lipid biosynthesis</keyword>
<evidence type="ECO:0000256" key="3">
    <source>
        <dbReference type="ARBA" id="ARBA00022679"/>
    </source>
</evidence>
<dbReference type="GO" id="GO:0008654">
    <property type="term" value="P:phospholipid biosynthetic process"/>
    <property type="evidence" value="ECO:0007669"/>
    <property type="project" value="UniProtKB-KW"/>
</dbReference>